<dbReference type="InterPro" id="IPR006300">
    <property type="entry name" value="FlgB"/>
</dbReference>
<feature type="domain" description="Flagellar basal body rod protein N-terminal" evidence="7">
    <location>
        <begin position="20"/>
        <end position="37"/>
    </location>
</feature>
<dbReference type="AlphaFoldDB" id="A0A0W0SWZ0"/>
<sequence length="112" mass="12429">MNKDLTIECLRLALDTGLMRQTAIANNIANANTQDYQAMEVNFEQQLRNLDSSATTDSLQTVKPFYQTSDSSALDEQIALSVKNATHYRALIKGLNQKLAIMKLALHGNNQS</sequence>
<dbReference type="Proteomes" id="UP000054736">
    <property type="component" value="Unassembled WGS sequence"/>
</dbReference>
<evidence type="ECO:0000256" key="1">
    <source>
        <dbReference type="ARBA" id="ARBA00004117"/>
    </source>
</evidence>
<name>A0A0W0SWZ0_9GAMM</name>
<reference evidence="8 9" key="1">
    <citation type="submission" date="2015-11" db="EMBL/GenBank/DDBJ databases">
        <title>Genomic analysis of 38 Legionella species identifies large and diverse effector repertoires.</title>
        <authorList>
            <person name="Burstein D."/>
            <person name="Amaro F."/>
            <person name="Zusman T."/>
            <person name="Lifshitz Z."/>
            <person name="Cohen O."/>
            <person name="Gilbert J.A."/>
            <person name="Pupko T."/>
            <person name="Shuman H.A."/>
            <person name="Segal G."/>
        </authorList>
    </citation>
    <scope>NUCLEOTIDE SEQUENCE [LARGE SCALE GENOMIC DNA]</scope>
    <source>
        <strain evidence="8 9">ATCC 700990</strain>
    </source>
</reference>
<dbReference type="InterPro" id="IPR019776">
    <property type="entry name" value="Flagellar_basal_body_rod_CS"/>
</dbReference>
<keyword evidence="8" id="KW-0282">Flagellum</keyword>
<accession>A0A0W0SWZ0</accession>
<evidence type="ECO:0000256" key="6">
    <source>
        <dbReference type="PIRNR" id="PIRNR002889"/>
    </source>
</evidence>
<dbReference type="OrthoDB" id="5652417at2"/>
<keyword evidence="8" id="KW-0966">Cell projection</keyword>
<evidence type="ECO:0000256" key="3">
    <source>
        <dbReference type="ARBA" id="ARBA00014376"/>
    </source>
</evidence>
<dbReference type="Pfam" id="PF00460">
    <property type="entry name" value="Flg_bb_rod"/>
    <property type="match status" value="1"/>
</dbReference>
<evidence type="ECO:0000256" key="2">
    <source>
        <dbReference type="ARBA" id="ARBA00009677"/>
    </source>
</evidence>
<comment type="subcellular location">
    <subcellularLocation>
        <location evidence="1 6">Bacterial flagellum basal body</location>
    </subcellularLocation>
</comment>
<keyword evidence="4 6" id="KW-0975">Bacterial flagellum</keyword>
<gene>
    <name evidence="8" type="primary">flgB_1</name>
    <name evidence="8" type="ORF">Ldro_1392</name>
</gene>
<dbReference type="GO" id="GO:0030694">
    <property type="term" value="C:bacterial-type flagellum basal body, rod"/>
    <property type="evidence" value="ECO:0007669"/>
    <property type="project" value="InterPro"/>
</dbReference>
<protein>
    <recommendedName>
        <fullName evidence="3 6">Flagellar basal body rod protein FlgB</fullName>
    </recommendedName>
</protein>
<dbReference type="RefSeq" id="WP_058495689.1">
    <property type="nucleotide sequence ID" value="NZ_CAAAIU010000002.1"/>
</dbReference>
<dbReference type="STRING" id="1212489.Ldro_1392"/>
<proteinExistence type="inferred from homology"/>
<evidence type="ECO:0000313" key="9">
    <source>
        <dbReference type="Proteomes" id="UP000054736"/>
    </source>
</evidence>
<comment type="caution">
    <text evidence="8">The sequence shown here is derived from an EMBL/GenBank/DDBJ whole genome shotgun (WGS) entry which is preliminary data.</text>
</comment>
<dbReference type="EMBL" id="LNXY01000020">
    <property type="protein sequence ID" value="KTC87773.1"/>
    <property type="molecule type" value="Genomic_DNA"/>
</dbReference>
<evidence type="ECO:0000256" key="5">
    <source>
        <dbReference type="ARBA" id="ARBA00024934"/>
    </source>
</evidence>
<evidence type="ECO:0000259" key="7">
    <source>
        <dbReference type="Pfam" id="PF00460"/>
    </source>
</evidence>
<dbReference type="InterPro" id="IPR001444">
    <property type="entry name" value="Flag_bb_rod_N"/>
</dbReference>
<comment type="similarity">
    <text evidence="2 6">Belongs to the flagella basal body rod proteins family.</text>
</comment>
<dbReference type="GO" id="GO:0071973">
    <property type="term" value="P:bacterial-type flagellum-dependent cell motility"/>
    <property type="evidence" value="ECO:0007669"/>
    <property type="project" value="InterPro"/>
</dbReference>
<keyword evidence="8" id="KW-0969">Cilium</keyword>
<organism evidence="8 9">
    <name type="scientific">Legionella drozanskii LLAP-1</name>
    <dbReference type="NCBI Taxonomy" id="1212489"/>
    <lineage>
        <taxon>Bacteria</taxon>
        <taxon>Pseudomonadati</taxon>
        <taxon>Pseudomonadota</taxon>
        <taxon>Gammaproteobacteria</taxon>
        <taxon>Legionellales</taxon>
        <taxon>Legionellaceae</taxon>
        <taxon>Legionella</taxon>
    </lineage>
</organism>
<dbReference type="PATRIC" id="fig|1212489.4.peg.1471"/>
<comment type="subunit">
    <text evidence="6">The basal body constitutes a major portion of the flagellar organelle and consists of a number of rings mounted on a central rod.</text>
</comment>
<dbReference type="PROSITE" id="PS00588">
    <property type="entry name" value="FLAGELLA_BB_ROD"/>
    <property type="match status" value="1"/>
</dbReference>
<evidence type="ECO:0000256" key="4">
    <source>
        <dbReference type="ARBA" id="ARBA00023143"/>
    </source>
</evidence>
<comment type="function">
    <text evidence="5 6">Structural component of flagellum, the bacterial motility apparatus. Part of the rod structure of flagellar basal body.</text>
</comment>
<keyword evidence="9" id="KW-1185">Reference proteome</keyword>
<dbReference type="PIRSF" id="PIRSF002889">
    <property type="entry name" value="Rod_FlgB"/>
    <property type="match status" value="1"/>
</dbReference>
<evidence type="ECO:0000313" key="8">
    <source>
        <dbReference type="EMBL" id="KTC87773.1"/>
    </source>
</evidence>